<comment type="caution">
    <text evidence="1">The sequence shown here is derived from an EMBL/GenBank/DDBJ whole genome shotgun (WGS) entry which is preliminary data.</text>
</comment>
<protein>
    <recommendedName>
        <fullName evidence="3">Antitoxin</fullName>
    </recommendedName>
</protein>
<gene>
    <name evidence="1" type="ORF">AWN90_03375</name>
</gene>
<dbReference type="STRING" id="455432.AWN90_03375"/>
<dbReference type="EMBL" id="LWGR01000012">
    <property type="protein sequence ID" value="KZM71755.1"/>
    <property type="molecule type" value="Genomic_DNA"/>
</dbReference>
<accession>A0A164KVI8</accession>
<evidence type="ECO:0000313" key="2">
    <source>
        <dbReference type="Proteomes" id="UP000076512"/>
    </source>
</evidence>
<proteinExistence type="predicted"/>
<reference evidence="1 2" key="1">
    <citation type="submission" date="2016-04" db="EMBL/GenBank/DDBJ databases">
        <authorList>
            <person name="Evans L.H."/>
            <person name="Alamgir A."/>
            <person name="Owens N."/>
            <person name="Weber N.D."/>
            <person name="Virtaneva K."/>
            <person name="Barbian K."/>
            <person name="Babar A."/>
            <person name="Rosenke K."/>
        </authorList>
    </citation>
    <scope>NUCLEOTIDE SEQUENCE [LARGE SCALE GENOMIC DNA]</scope>
    <source>
        <strain evidence="1 2">IFM 0406</strain>
    </source>
</reference>
<evidence type="ECO:0000313" key="1">
    <source>
        <dbReference type="EMBL" id="KZM71755.1"/>
    </source>
</evidence>
<keyword evidence="2" id="KW-1185">Reference proteome</keyword>
<dbReference type="AlphaFoldDB" id="A0A164KVI8"/>
<organism evidence="1 2">
    <name type="scientific">Nocardia terpenica</name>
    <dbReference type="NCBI Taxonomy" id="455432"/>
    <lineage>
        <taxon>Bacteria</taxon>
        <taxon>Bacillati</taxon>
        <taxon>Actinomycetota</taxon>
        <taxon>Actinomycetes</taxon>
        <taxon>Mycobacteriales</taxon>
        <taxon>Nocardiaceae</taxon>
        <taxon>Nocardia</taxon>
    </lineage>
</organism>
<name>A0A164KVI8_9NOCA</name>
<evidence type="ECO:0008006" key="3">
    <source>
        <dbReference type="Google" id="ProtNLM"/>
    </source>
</evidence>
<dbReference type="Proteomes" id="UP000076512">
    <property type="component" value="Unassembled WGS sequence"/>
</dbReference>
<sequence length="60" mass="6757">MSPSDQALLAKLTHPGETKADVIRRALHELERREWVLAAQEDAERIDASGEDLNDESDAW</sequence>